<dbReference type="Pfam" id="PF03828">
    <property type="entry name" value="PAP_assoc"/>
    <property type="match status" value="1"/>
</dbReference>
<feature type="domain" description="PAP-associated" evidence="7">
    <location>
        <begin position="698"/>
        <end position="751"/>
    </location>
</feature>
<dbReference type="EMBL" id="UZAJ01039896">
    <property type="protein sequence ID" value="VDP11844.1"/>
    <property type="molecule type" value="Genomic_DNA"/>
</dbReference>
<dbReference type="Pfam" id="PF19088">
    <property type="entry name" value="TUTase"/>
    <property type="match status" value="1"/>
</dbReference>
<keyword evidence="5" id="KW-0460">Magnesium</keyword>
<dbReference type="PANTHER" id="PTHR12271">
    <property type="entry name" value="POLY A POLYMERASE CID PAP -RELATED"/>
    <property type="match status" value="1"/>
</dbReference>
<evidence type="ECO:0000313" key="9">
    <source>
        <dbReference type="EMBL" id="VDP11844.1"/>
    </source>
</evidence>
<dbReference type="GO" id="GO:0031123">
    <property type="term" value="P:RNA 3'-end processing"/>
    <property type="evidence" value="ECO:0007669"/>
    <property type="project" value="TreeGrafter"/>
</dbReference>
<feature type="region of interest" description="Disordered" evidence="6">
    <location>
        <begin position="819"/>
        <end position="838"/>
    </location>
</feature>
<dbReference type="InterPro" id="IPR045100">
    <property type="entry name" value="TUT4/7_NTP_transf"/>
</dbReference>
<keyword evidence="4" id="KW-0479">Metal-binding</keyword>
<feature type="compositionally biased region" description="Polar residues" evidence="6">
    <location>
        <begin position="33"/>
        <end position="52"/>
    </location>
</feature>
<gene>
    <name evidence="9" type="ORF">OFLC_LOCUS12659</name>
</gene>
<comment type="cofactor">
    <cofactor evidence="1">
        <name>Mn(2+)</name>
        <dbReference type="ChEBI" id="CHEBI:29035"/>
    </cofactor>
</comment>
<evidence type="ECO:0000313" key="10">
    <source>
        <dbReference type="Proteomes" id="UP000267606"/>
    </source>
</evidence>
<dbReference type="WBParaSite" id="OFLC_0001266001-mRNA-1">
    <property type="protein sequence ID" value="OFLC_0001266001-mRNA-1"/>
    <property type="gene ID" value="OFLC_0001266001"/>
</dbReference>
<protein>
    <submittedName>
        <fullName evidence="11">RNA uridylyltransferase</fullName>
    </submittedName>
</protein>
<reference evidence="9 10" key="2">
    <citation type="submission" date="2018-11" db="EMBL/GenBank/DDBJ databases">
        <authorList>
            <consortium name="Pathogen Informatics"/>
        </authorList>
    </citation>
    <scope>NUCLEOTIDE SEQUENCE [LARGE SCALE GENOMIC DNA]</scope>
</reference>
<dbReference type="GO" id="GO:0050265">
    <property type="term" value="F:RNA uridylyltransferase activity"/>
    <property type="evidence" value="ECO:0007669"/>
    <property type="project" value="TreeGrafter"/>
</dbReference>
<evidence type="ECO:0000313" key="11">
    <source>
        <dbReference type="WBParaSite" id="OFLC_0001266001-mRNA-1"/>
    </source>
</evidence>
<dbReference type="Gene3D" id="1.10.1410.10">
    <property type="match status" value="1"/>
</dbReference>
<feature type="compositionally biased region" description="Polar residues" evidence="6">
    <location>
        <begin position="819"/>
        <end position="831"/>
    </location>
</feature>
<accession>A0A183HYU7</accession>
<organism evidence="11">
    <name type="scientific">Onchocerca flexuosa</name>
    <dbReference type="NCBI Taxonomy" id="387005"/>
    <lineage>
        <taxon>Eukaryota</taxon>
        <taxon>Metazoa</taxon>
        <taxon>Ecdysozoa</taxon>
        <taxon>Nematoda</taxon>
        <taxon>Chromadorea</taxon>
        <taxon>Rhabditida</taxon>
        <taxon>Spirurina</taxon>
        <taxon>Spiruromorpha</taxon>
        <taxon>Filarioidea</taxon>
        <taxon>Onchocercidae</taxon>
        <taxon>Onchocerca</taxon>
    </lineage>
</organism>
<dbReference type="InterPro" id="IPR002058">
    <property type="entry name" value="PAP_assoc"/>
</dbReference>
<feature type="compositionally biased region" description="Basic residues" evidence="6">
    <location>
        <begin position="17"/>
        <end position="30"/>
    </location>
</feature>
<evidence type="ECO:0000256" key="6">
    <source>
        <dbReference type="SAM" id="MobiDB-lite"/>
    </source>
</evidence>
<evidence type="ECO:0000256" key="3">
    <source>
        <dbReference type="ARBA" id="ARBA00022679"/>
    </source>
</evidence>
<dbReference type="Proteomes" id="UP000267606">
    <property type="component" value="Unassembled WGS sequence"/>
</dbReference>
<dbReference type="PANTHER" id="PTHR12271:SF128">
    <property type="entry name" value="PAP-ASSOCIATED DOMAIN-CONTAINING PROTEIN"/>
    <property type="match status" value="1"/>
</dbReference>
<evidence type="ECO:0000256" key="5">
    <source>
        <dbReference type="ARBA" id="ARBA00022842"/>
    </source>
</evidence>
<name>A0A183HYU7_9BILA</name>
<dbReference type="AlphaFoldDB" id="A0A183HYU7"/>
<keyword evidence="10" id="KW-1185">Reference proteome</keyword>
<reference evidence="11" key="1">
    <citation type="submission" date="2016-06" db="UniProtKB">
        <authorList>
            <consortium name="WormBaseParasite"/>
        </authorList>
    </citation>
    <scope>IDENTIFICATION</scope>
</reference>
<evidence type="ECO:0000256" key="4">
    <source>
        <dbReference type="ARBA" id="ARBA00022723"/>
    </source>
</evidence>
<dbReference type="InterPro" id="IPR043519">
    <property type="entry name" value="NT_sf"/>
</dbReference>
<evidence type="ECO:0000256" key="1">
    <source>
        <dbReference type="ARBA" id="ARBA00001936"/>
    </source>
</evidence>
<dbReference type="STRING" id="387005.A0A183HYU7"/>
<evidence type="ECO:0000259" key="8">
    <source>
        <dbReference type="Pfam" id="PF19088"/>
    </source>
</evidence>
<feature type="compositionally biased region" description="Basic residues" evidence="6">
    <location>
        <begin position="53"/>
        <end position="62"/>
    </location>
</feature>
<dbReference type="GO" id="GO:0046872">
    <property type="term" value="F:metal ion binding"/>
    <property type="evidence" value="ECO:0007669"/>
    <property type="project" value="UniProtKB-KW"/>
</dbReference>
<sequence length="1040" mass="119096">MNKERSKVIAGGAGSSKHTRSAQMRKQKKKNNSDASIISQPNSTENQKISKNINKRKGTPRKRLTTIIPATNNTLVESLIAFENRSTRSEDIFEHMRMQSAVQFRFVTFAASTSADEEHTNTVASSNEPDVISLSDEEESQNDMGCALVEQVSSAYGAHWVLQGDDFTKQLWTSPFIKKEVLKCPSSSNEIEDRRFVDRVAEKIDNANIVKNEETVSFINNSTEKLIVPEIKNDCNRFCRIKQLPEFNESMKSIQNDINVCNGKKQFITKLPLRSGPLVIRKDSFDGLNLFPGMHEFVQNGEIELKIEKPEGKDFIQLILFECCGPLEDPKQVARGGYKICTSAVLHENTSVEIVREALIDLAEQLERISRDSFSPGEYETCLNLGEKLAYCVNKYSLSYLEKQSIYPMKKKSSRFPRAVYYCGLCQFHICSVPQAVVHFLSQEHIDNNEKTESLKKLECLPGPAREQMFKIEQIIRELYLSTRLTDAQYEDGLQIANLLSHFLQNEAHKSYSVMVYGSYLTKLATLHSSLNLALNFPLEYSLGYALSQVMEVLDDTTRRKNFTVHSITSDFQRPDPSIHCTINSVAVVITANCLRQQRATQLINLYCTICSQFKILITTFRSWAELCSLTNVQLGGMPKFAFDIILIHYLQRKGLLPFVFEILNEEEILLLDSENLKFEDQIDKINADFGANNEEWNFGELWIDLFRYYAIEHSVKELIQIRWRKGYLSKGCIRWNKKRFAVEDPFAPDHIMQPQQRIHGYFSSCFLSTYLHFALPRTMVRSLIPYSVVTLETVDVKVKKKRKRKSRKITLLNDSNFSEAAGNNDQQCNRSDSDDTDNLYEDSRGLEANKTQITDVDVSEQKIASVTETGLETSMQIWSNEDENDKNSLVSGKCKDSEKLVSDCDASCLDLNTSHNDLLLLQRDSIDETYCGSNVMSTFQQHNIHFSEISSRMKELELSTASTQNLFVKEEYDVWFSYILEKDESAKIKLASTSVLKIKFHDYDEMSIRKLWLALNNNEYNYPWALQYFTSGLVCSFIL</sequence>
<dbReference type="Gene3D" id="3.30.460.10">
    <property type="entry name" value="Beta Polymerase, domain 2"/>
    <property type="match status" value="1"/>
</dbReference>
<feature type="domain" description="Terminal uridylyltransferase 4/7 nucleotidyltransferase" evidence="8">
    <location>
        <begin position="456"/>
        <end position="582"/>
    </location>
</feature>
<proteinExistence type="predicted"/>
<dbReference type="SUPFAM" id="SSF81631">
    <property type="entry name" value="PAP/OAS1 substrate-binding domain"/>
    <property type="match status" value="1"/>
</dbReference>
<evidence type="ECO:0000256" key="2">
    <source>
        <dbReference type="ARBA" id="ARBA00001946"/>
    </source>
</evidence>
<evidence type="ECO:0000259" key="7">
    <source>
        <dbReference type="Pfam" id="PF03828"/>
    </source>
</evidence>
<feature type="region of interest" description="Disordered" evidence="6">
    <location>
        <begin position="1"/>
        <end position="62"/>
    </location>
</feature>
<keyword evidence="3" id="KW-0808">Transferase</keyword>
<comment type="cofactor">
    <cofactor evidence="2">
        <name>Mg(2+)</name>
        <dbReference type="ChEBI" id="CHEBI:18420"/>
    </cofactor>
</comment>